<name>A0A425I6M9_TOXGO</name>
<evidence type="ECO:0000313" key="8">
    <source>
        <dbReference type="EMBL" id="RQX74530.1"/>
    </source>
</evidence>
<feature type="compositionally biased region" description="Basic and acidic residues" evidence="5">
    <location>
        <begin position="490"/>
        <end position="512"/>
    </location>
</feature>
<reference evidence="8 9" key="1">
    <citation type="submission" date="2017-10" db="EMBL/GenBank/DDBJ databases">
        <authorList>
            <person name="Sibley D."/>
            <person name="Venepally P."/>
            <person name="Karamycheva S."/>
            <person name="Hadjithomas M."/>
            <person name="Khan A."/>
            <person name="Brunk B."/>
            <person name="Roos D."/>
            <person name="Caler E."/>
            <person name="Lorenzi H."/>
        </authorList>
    </citation>
    <scope>NUCLEOTIDE SEQUENCE [LARGE SCALE GENOMIC DNA]</scope>
    <source>
        <strain evidence="8 9">CAST</strain>
    </source>
</reference>
<evidence type="ECO:0000256" key="3">
    <source>
        <dbReference type="ARBA" id="ARBA00022989"/>
    </source>
</evidence>
<feature type="compositionally biased region" description="Basic and acidic residues" evidence="5">
    <location>
        <begin position="1"/>
        <end position="10"/>
    </location>
</feature>
<feature type="transmembrane region" description="Helical" evidence="6">
    <location>
        <begin position="117"/>
        <end position="136"/>
    </location>
</feature>
<feature type="region of interest" description="Disordered" evidence="5">
    <location>
        <begin position="1"/>
        <end position="58"/>
    </location>
</feature>
<dbReference type="GO" id="GO:0015179">
    <property type="term" value="F:L-amino acid transmembrane transporter activity"/>
    <property type="evidence" value="ECO:0007669"/>
    <property type="project" value="TreeGrafter"/>
</dbReference>
<dbReference type="Pfam" id="PF01490">
    <property type="entry name" value="Aa_trans"/>
    <property type="match status" value="1"/>
</dbReference>
<feature type="transmembrane region" description="Helical" evidence="6">
    <location>
        <begin position="371"/>
        <end position="395"/>
    </location>
</feature>
<keyword evidence="2 6" id="KW-0812">Transmembrane</keyword>
<feature type="transmembrane region" description="Helical" evidence="6">
    <location>
        <begin position="296"/>
        <end position="313"/>
    </location>
</feature>
<feature type="region of interest" description="Disordered" evidence="5">
    <location>
        <begin position="453"/>
        <end position="600"/>
    </location>
</feature>
<keyword evidence="3 6" id="KW-1133">Transmembrane helix</keyword>
<feature type="compositionally biased region" description="Low complexity" evidence="5">
    <location>
        <begin position="456"/>
        <end position="470"/>
    </location>
</feature>
<feature type="compositionally biased region" description="Acidic residues" evidence="5">
    <location>
        <begin position="513"/>
        <end position="522"/>
    </location>
</feature>
<evidence type="ECO:0000256" key="4">
    <source>
        <dbReference type="ARBA" id="ARBA00023136"/>
    </source>
</evidence>
<comment type="subcellular location">
    <subcellularLocation>
        <location evidence="1">Membrane</location>
        <topology evidence="1">Multi-pass membrane protein</topology>
    </subcellularLocation>
</comment>
<feature type="transmembrane region" description="Helical" evidence="6">
    <location>
        <begin position="334"/>
        <end position="351"/>
    </location>
</feature>
<feature type="domain" description="Amino acid transporter transmembrane" evidence="7">
    <location>
        <begin position="111"/>
        <end position="405"/>
    </location>
</feature>
<feature type="transmembrane region" description="Helical" evidence="6">
    <location>
        <begin position="142"/>
        <end position="163"/>
    </location>
</feature>
<dbReference type="AlphaFoldDB" id="A0A425I6M9"/>
<feature type="compositionally biased region" description="Low complexity" evidence="5">
    <location>
        <begin position="539"/>
        <end position="554"/>
    </location>
</feature>
<accession>A0A425I6M9</accession>
<feature type="transmembrane region" description="Helical" evidence="6">
    <location>
        <begin position="189"/>
        <end position="209"/>
    </location>
</feature>
<evidence type="ECO:0000256" key="1">
    <source>
        <dbReference type="ARBA" id="ARBA00004141"/>
    </source>
</evidence>
<feature type="compositionally biased region" description="Low complexity" evidence="5">
    <location>
        <begin position="26"/>
        <end position="44"/>
    </location>
</feature>
<dbReference type="VEuPathDB" id="ToxoDB:TGCAST_226060"/>
<dbReference type="Proteomes" id="UP000284452">
    <property type="component" value="Unassembled WGS sequence"/>
</dbReference>
<evidence type="ECO:0000313" key="9">
    <source>
        <dbReference type="Proteomes" id="UP000284452"/>
    </source>
</evidence>
<sequence>MREGAFDASRKKGGTQRPSSLSTAQPPSDSRPPSSSSSASSSSPSHPPRPFPSASSPWFPACEASAEKMDRMAPQTDSRQEPVLRPVAAGEEASPAFVPWQTRAFSPIARGSLRGSVLTLASSCLGAGVLATPYAMQETGLLIGLSLLCMHTFVSFFTTYILMASSKFFGSSTYAELAHRASPRLPRRAVDAIIVLNGLGVCLSFLVFLGDFLPASLENLQLFPRATDHRAALLCASMVVIFPLSVQPRLSALRHFAFFPVCALLFSLSCVVYRSLHLLREQTAPIRLVNLNWNFFKSFNVFLFAFMQHINVCPIGRELQNPTDPRVYKVSLRAALLEYCLYTPIATLGYLSFRGVTKQNFMLNYSSEDQLMHVCTLLLSFSMVLGVPLTLIPTVDSMFSLLRSLAPAPRRAARAALGEAPRRRSLVAPLLHAERRDGLVRVTVSLAFEKEGGLGDAAHGGAEAGETTRGCGEGVESPGEVQPEQADAGARNRDRSRLHADRERSAGDREGSQAEEEREEEREERSGEERSVVTATQASRCEGSSSASSLSVDSGSGGCQDACEGRETRTRFLALEEEPSGDREAREEREEREEREGQGRRGGELLLLMGRVLENRKVCVAACLLPVLLLALVLDKAADVVGLLGGFFSTLLMR</sequence>
<dbReference type="GO" id="GO:0016020">
    <property type="term" value="C:membrane"/>
    <property type="evidence" value="ECO:0007669"/>
    <property type="project" value="UniProtKB-SubCell"/>
</dbReference>
<evidence type="ECO:0000256" key="6">
    <source>
        <dbReference type="SAM" id="Phobius"/>
    </source>
</evidence>
<proteinExistence type="predicted"/>
<evidence type="ECO:0000256" key="2">
    <source>
        <dbReference type="ARBA" id="ARBA00022692"/>
    </source>
</evidence>
<feature type="transmembrane region" description="Helical" evidence="6">
    <location>
        <begin position="258"/>
        <end position="276"/>
    </location>
</feature>
<gene>
    <name evidence="8" type="ORF">TGCAST_226060</name>
</gene>
<comment type="caution">
    <text evidence="8">The sequence shown here is derived from an EMBL/GenBank/DDBJ whole genome shotgun (WGS) entry which is preliminary data.</text>
</comment>
<evidence type="ECO:0000259" key="7">
    <source>
        <dbReference type="Pfam" id="PF01490"/>
    </source>
</evidence>
<dbReference type="PANTHER" id="PTHR22950">
    <property type="entry name" value="AMINO ACID TRANSPORTER"/>
    <property type="match status" value="1"/>
</dbReference>
<organism evidence="8 9">
    <name type="scientific">Toxoplasma gondii CAST</name>
    <dbReference type="NCBI Taxonomy" id="943122"/>
    <lineage>
        <taxon>Eukaryota</taxon>
        <taxon>Sar</taxon>
        <taxon>Alveolata</taxon>
        <taxon>Apicomplexa</taxon>
        <taxon>Conoidasida</taxon>
        <taxon>Coccidia</taxon>
        <taxon>Eucoccidiorida</taxon>
        <taxon>Eimeriorina</taxon>
        <taxon>Sarcocystidae</taxon>
        <taxon>Toxoplasma</taxon>
    </lineage>
</organism>
<dbReference type="InterPro" id="IPR013057">
    <property type="entry name" value="AA_transpt_TM"/>
</dbReference>
<dbReference type="EMBL" id="AHIV02000323">
    <property type="protein sequence ID" value="RQX74530.1"/>
    <property type="molecule type" value="Genomic_DNA"/>
</dbReference>
<feature type="compositionally biased region" description="Basic and acidic residues" evidence="5">
    <location>
        <begin position="580"/>
        <end position="600"/>
    </location>
</feature>
<protein>
    <submittedName>
        <fullName evidence="8">Transmembrane amino acid transporter protein</fullName>
    </submittedName>
</protein>
<keyword evidence="4 6" id="KW-0472">Membrane</keyword>
<feature type="compositionally biased region" description="Polar residues" evidence="5">
    <location>
        <begin position="16"/>
        <end position="25"/>
    </location>
</feature>
<evidence type="ECO:0000256" key="5">
    <source>
        <dbReference type="SAM" id="MobiDB-lite"/>
    </source>
</evidence>